<protein>
    <submittedName>
        <fullName evidence="2">Uncharacterized protein</fullName>
    </submittedName>
</protein>
<accession>A0AAV2G6A5</accession>
<dbReference type="AlphaFoldDB" id="A0AAV2G6A5"/>
<feature type="compositionally biased region" description="Polar residues" evidence="1">
    <location>
        <begin position="61"/>
        <end position="70"/>
    </location>
</feature>
<dbReference type="Proteomes" id="UP001497516">
    <property type="component" value="Chromosome 8"/>
</dbReference>
<evidence type="ECO:0000313" key="2">
    <source>
        <dbReference type="EMBL" id="CAL1405767.1"/>
    </source>
</evidence>
<gene>
    <name evidence="2" type="ORF">LTRI10_LOCUS45537</name>
</gene>
<sequence>MEGRSGGSAHASGVIRAEDSRSLASGAIHAQGSTNRIGREQSAPRETQIALEECDPREGKITQSPLEGAI</sequence>
<keyword evidence="3" id="KW-1185">Reference proteome</keyword>
<proteinExistence type="predicted"/>
<organism evidence="2 3">
    <name type="scientific">Linum trigynum</name>
    <dbReference type="NCBI Taxonomy" id="586398"/>
    <lineage>
        <taxon>Eukaryota</taxon>
        <taxon>Viridiplantae</taxon>
        <taxon>Streptophyta</taxon>
        <taxon>Embryophyta</taxon>
        <taxon>Tracheophyta</taxon>
        <taxon>Spermatophyta</taxon>
        <taxon>Magnoliopsida</taxon>
        <taxon>eudicotyledons</taxon>
        <taxon>Gunneridae</taxon>
        <taxon>Pentapetalae</taxon>
        <taxon>rosids</taxon>
        <taxon>fabids</taxon>
        <taxon>Malpighiales</taxon>
        <taxon>Linaceae</taxon>
        <taxon>Linum</taxon>
    </lineage>
</organism>
<reference evidence="2 3" key="1">
    <citation type="submission" date="2024-04" db="EMBL/GenBank/DDBJ databases">
        <authorList>
            <person name="Fracassetti M."/>
        </authorList>
    </citation>
    <scope>NUCLEOTIDE SEQUENCE [LARGE SCALE GENOMIC DNA]</scope>
</reference>
<evidence type="ECO:0000256" key="1">
    <source>
        <dbReference type="SAM" id="MobiDB-lite"/>
    </source>
</evidence>
<feature type="region of interest" description="Disordered" evidence="1">
    <location>
        <begin position="1"/>
        <end position="70"/>
    </location>
</feature>
<evidence type="ECO:0000313" key="3">
    <source>
        <dbReference type="Proteomes" id="UP001497516"/>
    </source>
</evidence>
<name>A0AAV2G6A5_9ROSI</name>
<dbReference type="EMBL" id="OZ034821">
    <property type="protein sequence ID" value="CAL1405767.1"/>
    <property type="molecule type" value="Genomic_DNA"/>
</dbReference>